<evidence type="ECO:0000313" key="1">
    <source>
        <dbReference type="EMBL" id="MED6139384.1"/>
    </source>
</evidence>
<comment type="caution">
    <text evidence="1">The sequence shown here is derived from an EMBL/GenBank/DDBJ whole genome shotgun (WGS) entry which is preliminary data.</text>
</comment>
<dbReference type="EMBL" id="JASCZI010061729">
    <property type="protein sequence ID" value="MED6139384.1"/>
    <property type="molecule type" value="Genomic_DNA"/>
</dbReference>
<keyword evidence="2" id="KW-1185">Reference proteome</keyword>
<gene>
    <name evidence="1" type="ORF">PIB30_083334</name>
</gene>
<proteinExistence type="predicted"/>
<accession>A0ABU6STA3</accession>
<reference evidence="1 2" key="1">
    <citation type="journal article" date="2023" name="Plants (Basel)">
        <title>Bridging the Gap: Combining Genomics and Transcriptomics Approaches to Understand Stylosanthes scabra, an Orphan Legume from the Brazilian Caatinga.</title>
        <authorList>
            <person name="Ferreira-Neto J.R.C."/>
            <person name="da Silva M.D."/>
            <person name="Binneck E."/>
            <person name="de Melo N.F."/>
            <person name="da Silva R.H."/>
            <person name="de Melo A.L.T.M."/>
            <person name="Pandolfi V."/>
            <person name="Bustamante F.O."/>
            <person name="Brasileiro-Vidal A.C."/>
            <person name="Benko-Iseppon A.M."/>
        </authorList>
    </citation>
    <scope>NUCLEOTIDE SEQUENCE [LARGE SCALE GENOMIC DNA]</scope>
    <source>
        <tissue evidence="1">Leaves</tissue>
    </source>
</reference>
<protein>
    <submittedName>
        <fullName evidence="1">Uncharacterized protein</fullName>
    </submittedName>
</protein>
<organism evidence="1 2">
    <name type="scientific">Stylosanthes scabra</name>
    <dbReference type="NCBI Taxonomy" id="79078"/>
    <lineage>
        <taxon>Eukaryota</taxon>
        <taxon>Viridiplantae</taxon>
        <taxon>Streptophyta</taxon>
        <taxon>Embryophyta</taxon>
        <taxon>Tracheophyta</taxon>
        <taxon>Spermatophyta</taxon>
        <taxon>Magnoliopsida</taxon>
        <taxon>eudicotyledons</taxon>
        <taxon>Gunneridae</taxon>
        <taxon>Pentapetalae</taxon>
        <taxon>rosids</taxon>
        <taxon>fabids</taxon>
        <taxon>Fabales</taxon>
        <taxon>Fabaceae</taxon>
        <taxon>Papilionoideae</taxon>
        <taxon>50 kb inversion clade</taxon>
        <taxon>dalbergioids sensu lato</taxon>
        <taxon>Dalbergieae</taxon>
        <taxon>Pterocarpus clade</taxon>
        <taxon>Stylosanthes</taxon>
    </lineage>
</organism>
<name>A0ABU6STA3_9FABA</name>
<feature type="non-terminal residue" evidence="1">
    <location>
        <position position="66"/>
    </location>
</feature>
<sequence>MRAREALNCGESPRKVLEEVLRKEKHAFGRTSVSQIGLGSKEFEGFELSNSAEMQQGLSESILPAT</sequence>
<evidence type="ECO:0000313" key="2">
    <source>
        <dbReference type="Proteomes" id="UP001341840"/>
    </source>
</evidence>
<dbReference type="Proteomes" id="UP001341840">
    <property type="component" value="Unassembled WGS sequence"/>
</dbReference>